<dbReference type="RefSeq" id="WP_042476492.1">
    <property type="nucleotide sequence ID" value="NZ_BAYX01000022.1"/>
</dbReference>
<accession>A0AA87QDM4</accession>
<dbReference type="AlphaFoldDB" id="A0AA87QDM4"/>
<gene>
    <name evidence="2" type="ORF">RRH01S_22_00510</name>
</gene>
<proteinExistence type="predicted"/>
<name>A0AA87QDM4_RHIRH</name>
<dbReference type="Proteomes" id="UP000026941">
    <property type="component" value="Unassembled WGS sequence"/>
</dbReference>
<reference evidence="2 3" key="1">
    <citation type="submission" date="2014-05" db="EMBL/GenBank/DDBJ databases">
        <title>Whole genome shotgun sequence of Rhizobium rhizogenes NBRC 13257.</title>
        <authorList>
            <person name="Katano-Makiyama Y."/>
            <person name="Hosoyama A."/>
            <person name="Hashimoto M."/>
            <person name="Hosoyama Y."/>
            <person name="Noguchi M."/>
            <person name="Tsuchikane K."/>
            <person name="Kimura A."/>
            <person name="Ohji S."/>
            <person name="Ichikawa N."/>
            <person name="Yamazoe A."/>
            <person name="Fujita N."/>
        </authorList>
    </citation>
    <scope>NUCLEOTIDE SEQUENCE [LARGE SCALE GENOMIC DNA]</scope>
    <source>
        <strain evidence="2 3">NBRC 13257</strain>
    </source>
</reference>
<sequence>MIPPGFSMTFTNAEPFASTERLILRGFMPEDFEAYSAYRSQPSIYRFLYRDPPSAEALRERFDASLNSCLSEDGSSLRWAVLRREDGALLGDVSLKLTSKAALQAEVGYIFNPAYAGKGYATEAVRTIIDLGFGKLGFHRIFARLDAQNTASVGVVERLGLRREAHLIENDRFNGVWGDEYIYAVLSHQWADGAGT</sequence>
<dbReference type="PROSITE" id="PS51186">
    <property type="entry name" value="GNAT"/>
    <property type="match status" value="1"/>
</dbReference>
<dbReference type="PANTHER" id="PTHR43792:SF1">
    <property type="entry name" value="N-ACETYLTRANSFERASE DOMAIN-CONTAINING PROTEIN"/>
    <property type="match status" value="1"/>
</dbReference>
<dbReference type="Gene3D" id="3.40.630.30">
    <property type="match status" value="1"/>
</dbReference>
<organism evidence="2 3">
    <name type="scientific">Rhizobium rhizogenes NBRC 13257</name>
    <dbReference type="NCBI Taxonomy" id="1220581"/>
    <lineage>
        <taxon>Bacteria</taxon>
        <taxon>Pseudomonadati</taxon>
        <taxon>Pseudomonadota</taxon>
        <taxon>Alphaproteobacteria</taxon>
        <taxon>Hyphomicrobiales</taxon>
        <taxon>Rhizobiaceae</taxon>
        <taxon>Rhizobium/Agrobacterium group</taxon>
        <taxon>Rhizobium</taxon>
    </lineage>
</organism>
<dbReference type="EMBL" id="BAYX01000022">
    <property type="protein sequence ID" value="GAJ96441.1"/>
    <property type="molecule type" value="Genomic_DNA"/>
</dbReference>
<dbReference type="SUPFAM" id="SSF55729">
    <property type="entry name" value="Acyl-CoA N-acyltransferases (Nat)"/>
    <property type="match status" value="1"/>
</dbReference>
<dbReference type="PANTHER" id="PTHR43792">
    <property type="entry name" value="GNAT FAMILY, PUTATIVE (AFU_ORTHOLOGUE AFUA_3G00765)-RELATED-RELATED"/>
    <property type="match status" value="1"/>
</dbReference>
<evidence type="ECO:0000313" key="2">
    <source>
        <dbReference type="EMBL" id="GAJ96441.1"/>
    </source>
</evidence>
<comment type="caution">
    <text evidence="2">The sequence shown here is derived from an EMBL/GenBank/DDBJ whole genome shotgun (WGS) entry which is preliminary data.</text>
</comment>
<dbReference type="GO" id="GO:0016747">
    <property type="term" value="F:acyltransferase activity, transferring groups other than amino-acyl groups"/>
    <property type="evidence" value="ECO:0007669"/>
    <property type="project" value="InterPro"/>
</dbReference>
<evidence type="ECO:0000313" key="3">
    <source>
        <dbReference type="Proteomes" id="UP000026941"/>
    </source>
</evidence>
<protein>
    <submittedName>
        <fullName evidence="2">Acetyltransferase</fullName>
    </submittedName>
</protein>
<feature type="domain" description="N-acetyltransferase" evidence="1">
    <location>
        <begin position="22"/>
        <end position="192"/>
    </location>
</feature>
<dbReference type="InterPro" id="IPR016181">
    <property type="entry name" value="Acyl_CoA_acyltransferase"/>
</dbReference>
<dbReference type="InterPro" id="IPR051531">
    <property type="entry name" value="N-acetyltransferase"/>
</dbReference>
<evidence type="ECO:0000259" key="1">
    <source>
        <dbReference type="PROSITE" id="PS51186"/>
    </source>
</evidence>
<dbReference type="Pfam" id="PF13302">
    <property type="entry name" value="Acetyltransf_3"/>
    <property type="match status" value="1"/>
</dbReference>
<dbReference type="InterPro" id="IPR000182">
    <property type="entry name" value="GNAT_dom"/>
</dbReference>